<dbReference type="Proteomes" id="UP000479114">
    <property type="component" value="Chromosome"/>
</dbReference>
<dbReference type="RefSeq" id="WP_162642617.1">
    <property type="nucleotide sequence ID" value="NZ_CP048286.1"/>
</dbReference>
<protein>
    <submittedName>
        <fullName evidence="2">DUF4091 domain-containing protein</fullName>
    </submittedName>
</protein>
<feature type="domain" description="Glycoside hydrolase 123 catalytic" evidence="1">
    <location>
        <begin position="174"/>
        <end position="505"/>
    </location>
</feature>
<gene>
    <name evidence="2" type="ORF">GZH47_19510</name>
</gene>
<dbReference type="AlphaFoldDB" id="A0A6C0P2Q5"/>
<dbReference type="Pfam" id="PF13320">
    <property type="entry name" value="GH123_cat"/>
    <property type="match status" value="1"/>
</dbReference>
<reference evidence="2 3" key="1">
    <citation type="submission" date="2020-02" db="EMBL/GenBank/DDBJ databases">
        <title>Paenibacillus sp. nov., isolated from rhizosphere soil of tomato.</title>
        <authorList>
            <person name="Weon H.-Y."/>
            <person name="Lee S.A."/>
        </authorList>
    </citation>
    <scope>NUCLEOTIDE SEQUENCE [LARGE SCALE GENOMIC DNA]</scope>
    <source>
        <strain evidence="2 3">14171R-81</strain>
    </source>
</reference>
<accession>A0A6C0P2Q5</accession>
<evidence type="ECO:0000313" key="2">
    <source>
        <dbReference type="EMBL" id="QHW32778.1"/>
    </source>
</evidence>
<organism evidence="2 3">
    <name type="scientific">Paenibacillus rhizovicinus</name>
    <dbReference type="NCBI Taxonomy" id="2704463"/>
    <lineage>
        <taxon>Bacteria</taxon>
        <taxon>Bacillati</taxon>
        <taxon>Bacillota</taxon>
        <taxon>Bacilli</taxon>
        <taxon>Bacillales</taxon>
        <taxon>Paenibacillaceae</taxon>
        <taxon>Paenibacillus</taxon>
    </lineage>
</organism>
<evidence type="ECO:0000313" key="3">
    <source>
        <dbReference type="Proteomes" id="UP000479114"/>
    </source>
</evidence>
<dbReference type="EMBL" id="CP048286">
    <property type="protein sequence ID" value="QHW32778.1"/>
    <property type="molecule type" value="Genomic_DNA"/>
</dbReference>
<evidence type="ECO:0000259" key="1">
    <source>
        <dbReference type="Pfam" id="PF13320"/>
    </source>
</evidence>
<dbReference type="InterPro" id="IPR025150">
    <property type="entry name" value="GH123_cat"/>
</dbReference>
<name>A0A6C0P2Q5_9BACL</name>
<proteinExistence type="predicted"/>
<keyword evidence="3" id="KW-1185">Reference proteome</keyword>
<sequence length="554" mass="63267">MGNDPFKLELRCVSSLAKVFADEELNEQPYRKASALSNETAAFQIAYRSNRLAKGLRVTAESDLAAAITLRSAGLVPSEMPVYHDHDEHVLRTTPGLYPDPLLELSAEEGLTVLPGQWRSLWVTVEPDAAVQPGLFGIRICFDSESGERLGEADFELDVLPLSLPEQSLIHTEWFHTDCLATYYKTDVFSEQHWATVERFIGTAVKHGINMILTPLFTPPLDTQIGGERPTVQLVDVTKTDAGTYRFGFDRLARWVELCDRQGVRYFEFSHLFTQWGAKHAPKIMATVGGEYKRIFGWETDAGGEEYRQFIHAFLPALTSWIEENGLGARSYFHVSDEPSIHHLESYESASKMLGELLQDYPVIDALSDYDFYERGLVKNPIPANDHIEPFLEHGVENLWTYYCCGQYKQVANRFFCMPSARNRILGIQLYKFNLAGFLQWGYNFWYSQQSRHEIDPYKVTDAIHAFPSGDAFLVYPGEDGKPVESIRLEVMREALQDLRALRLLEELYGRDYVIAGLEEGLDEPISFSRYPREAEWLLAKREWVNAKLKEKQS</sequence>
<dbReference type="KEGG" id="prz:GZH47_19510"/>